<evidence type="ECO:0000259" key="1">
    <source>
        <dbReference type="Pfam" id="PF13456"/>
    </source>
</evidence>
<dbReference type="Pfam" id="PF13456">
    <property type="entry name" value="RVT_3"/>
    <property type="match status" value="1"/>
</dbReference>
<dbReference type="GO" id="GO:0003676">
    <property type="term" value="F:nucleic acid binding"/>
    <property type="evidence" value="ECO:0007669"/>
    <property type="project" value="InterPro"/>
</dbReference>
<name>A0A314L1H6_NICAT</name>
<feature type="domain" description="RNase H type-1" evidence="1">
    <location>
        <begin position="21"/>
        <end position="86"/>
    </location>
</feature>
<dbReference type="InterPro" id="IPR036397">
    <property type="entry name" value="RNaseH_sf"/>
</dbReference>
<dbReference type="PANTHER" id="PTHR47723">
    <property type="entry name" value="OS05G0353850 PROTEIN"/>
    <property type="match status" value="1"/>
</dbReference>
<dbReference type="InterPro" id="IPR053151">
    <property type="entry name" value="RNase_H-like"/>
</dbReference>
<gene>
    <name evidence="2" type="ORF">A4A49_11146</name>
</gene>
<protein>
    <recommendedName>
        <fullName evidence="1">RNase H type-1 domain-containing protein</fullName>
    </recommendedName>
</protein>
<proteinExistence type="predicted"/>
<dbReference type="Gene3D" id="3.30.420.10">
    <property type="entry name" value="Ribonuclease H-like superfamily/Ribonuclease H"/>
    <property type="match status" value="1"/>
</dbReference>
<dbReference type="EMBL" id="MJEQ01000556">
    <property type="protein sequence ID" value="OIT35470.1"/>
    <property type="molecule type" value="Genomic_DNA"/>
</dbReference>
<keyword evidence="3" id="KW-1185">Reference proteome</keyword>
<dbReference type="GO" id="GO:0004523">
    <property type="term" value="F:RNA-DNA hybrid ribonuclease activity"/>
    <property type="evidence" value="ECO:0007669"/>
    <property type="project" value="InterPro"/>
</dbReference>
<evidence type="ECO:0000313" key="3">
    <source>
        <dbReference type="Proteomes" id="UP000187609"/>
    </source>
</evidence>
<organism evidence="2 3">
    <name type="scientific">Nicotiana attenuata</name>
    <name type="common">Coyote tobacco</name>
    <dbReference type="NCBI Taxonomy" id="49451"/>
    <lineage>
        <taxon>Eukaryota</taxon>
        <taxon>Viridiplantae</taxon>
        <taxon>Streptophyta</taxon>
        <taxon>Embryophyta</taxon>
        <taxon>Tracheophyta</taxon>
        <taxon>Spermatophyta</taxon>
        <taxon>Magnoliopsida</taxon>
        <taxon>eudicotyledons</taxon>
        <taxon>Gunneridae</taxon>
        <taxon>Pentapetalae</taxon>
        <taxon>asterids</taxon>
        <taxon>lamiids</taxon>
        <taxon>Solanales</taxon>
        <taxon>Solanaceae</taxon>
        <taxon>Nicotianoideae</taxon>
        <taxon>Nicotianeae</taxon>
        <taxon>Nicotiana</taxon>
    </lineage>
</organism>
<dbReference type="AlphaFoldDB" id="A0A314L1H6"/>
<dbReference type="SUPFAM" id="SSF53098">
    <property type="entry name" value="Ribonuclease H-like"/>
    <property type="match status" value="1"/>
</dbReference>
<dbReference type="InterPro" id="IPR012337">
    <property type="entry name" value="RNaseH-like_sf"/>
</dbReference>
<dbReference type="SMR" id="A0A314L1H6"/>
<evidence type="ECO:0000313" key="2">
    <source>
        <dbReference type="EMBL" id="OIT35470.1"/>
    </source>
</evidence>
<dbReference type="InterPro" id="IPR002156">
    <property type="entry name" value="RNaseH_domain"/>
</dbReference>
<sequence>MYLTPLRGSRMEENRRFHLYIDRGYKDVMIESDSQILINAINGQSFIPWQINQLVKQIVHLKNIGNYSFSDYYREANGPADLLANWGLYEKTSTFFTDANALP</sequence>
<dbReference type="PANTHER" id="PTHR47723:SF19">
    <property type="entry name" value="POLYNUCLEOTIDYL TRANSFERASE, RIBONUCLEASE H-LIKE SUPERFAMILY PROTEIN"/>
    <property type="match status" value="1"/>
</dbReference>
<comment type="caution">
    <text evidence="2">The sequence shown here is derived from an EMBL/GenBank/DDBJ whole genome shotgun (WGS) entry which is preliminary data.</text>
</comment>
<accession>A0A314L1H6</accession>
<reference evidence="2" key="1">
    <citation type="submission" date="2016-11" db="EMBL/GenBank/DDBJ databases">
        <title>The genome of Nicotiana attenuata.</title>
        <authorList>
            <person name="Xu S."/>
            <person name="Brockmoeller T."/>
            <person name="Gaquerel E."/>
            <person name="Navarro A."/>
            <person name="Kuhl H."/>
            <person name="Gase K."/>
            <person name="Ling Z."/>
            <person name="Zhou W."/>
            <person name="Kreitzer C."/>
            <person name="Stanke M."/>
            <person name="Tang H."/>
            <person name="Lyons E."/>
            <person name="Pandey P."/>
            <person name="Pandey S.P."/>
            <person name="Timmermann B."/>
            <person name="Baldwin I.T."/>
        </authorList>
    </citation>
    <scope>NUCLEOTIDE SEQUENCE [LARGE SCALE GENOMIC DNA]</scope>
    <source>
        <strain evidence="2">UT</strain>
    </source>
</reference>
<dbReference type="Gramene" id="OIT35470">
    <property type="protein sequence ID" value="OIT35470"/>
    <property type="gene ID" value="A4A49_11146"/>
</dbReference>
<dbReference type="CDD" id="cd06222">
    <property type="entry name" value="RNase_H_like"/>
    <property type="match status" value="1"/>
</dbReference>
<dbReference type="InterPro" id="IPR044730">
    <property type="entry name" value="RNase_H-like_dom_plant"/>
</dbReference>
<dbReference type="Proteomes" id="UP000187609">
    <property type="component" value="Unassembled WGS sequence"/>
</dbReference>